<dbReference type="EMBL" id="CM017873">
    <property type="protein sequence ID" value="KAG1331915.1"/>
    <property type="molecule type" value="Genomic_DNA"/>
</dbReference>
<dbReference type="AlphaFoldDB" id="A0A8K0I0X6"/>
<keyword evidence="2" id="KW-1185">Reference proteome</keyword>
<dbReference type="Proteomes" id="UP000797356">
    <property type="component" value="Chromosome 2"/>
</dbReference>
<dbReference type="OrthoDB" id="1913335at2759"/>
<gene>
    <name evidence="1" type="ORF">COCNU_02G018830</name>
</gene>
<protein>
    <submittedName>
        <fullName evidence="1">Putative transposase, Ptta/En/Spm, plant</fullName>
    </submittedName>
</protein>
<sequence>MGRLLRGFKYELHTHWKEVLQAYRATAACETPHRSVSHLDWDLLYTRYEDLAYQAYCDKASQSRSRLTMMHYGGSKSFAQYQYELRDIKTGQLSGRIDVYPRTHHRTMGEWVFETRERHVSIK</sequence>
<comment type="caution">
    <text evidence="1">The sequence shown here is derived from an EMBL/GenBank/DDBJ whole genome shotgun (WGS) entry which is preliminary data.</text>
</comment>
<organism evidence="1 2">
    <name type="scientific">Cocos nucifera</name>
    <name type="common">Coconut palm</name>
    <dbReference type="NCBI Taxonomy" id="13894"/>
    <lineage>
        <taxon>Eukaryota</taxon>
        <taxon>Viridiplantae</taxon>
        <taxon>Streptophyta</taxon>
        <taxon>Embryophyta</taxon>
        <taxon>Tracheophyta</taxon>
        <taxon>Spermatophyta</taxon>
        <taxon>Magnoliopsida</taxon>
        <taxon>Liliopsida</taxon>
        <taxon>Arecaceae</taxon>
        <taxon>Arecoideae</taxon>
        <taxon>Cocoseae</taxon>
        <taxon>Attaleinae</taxon>
        <taxon>Cocos</taxon>
    </lineage>
</organism>
<evidence type="ECO:0000313" key="1">
    <source>
        <dbReference type="EMBL" id="KAG1331915.1"/>
    </source>
</evidence>
<dbReference type="InterPro" id="IPR004252">
    <property type="entry name" value="Probable_transposase_24"/>
</dbReference>
<evidence type="ECO:0000313" key="2">
    <source>
        <dbReference type="Proteomes" id="UP000797356"/>
    </source>
</evidence>
<proteinExistence type="predicted"/>
<reference evidence="1" key="2">
    <citation type="submission" date="2019-07" db="EMBL/GenBank/DDBJ databases">
        <authorList>
            <person name="Yang Y."/>
            <person name="Bocs S."/>
            <person name="Baudouin L."/>
        </authorList>
    </citation>
    <scope>NUCLEOTIDE SEQUENCE</scope>
    <source>
        <tissue evidence="1">Spear leaf of Hainan Tall coconut</tissue>
    </source>
</reference>
<dbReference type="Pfam" id="PF03004">
    <property type="entry name" value="Transposase_24"/>
    <property type="match status" value="1"/>
</dbReference>
<accession>A0A8K0I0X6</accession>
<reference evidence="1" key="1">
    <citation type="journal article" date="2017" name="Gigascience">
        <title>The genome draft of coconut (Cocos nucifera).</title>
        <authorList>
            <person name="Xiao Y."/>
            <person name="Xu P."/>
            <person name="Fan H."/>
            <person name="Baudouin L."/>
            <person name="Xia W."/>
            <person name="Bocs S."/>
            <person name="Xu J."/>
            <person name="Li Q."/>
            <person name="Guo A."/>
            <person name="Zhou L."/>
            <person name="Li J."/>
            <person name="Wu Y."/>
            <person name="Ma Z."/>
            <person name="Armero A."/>
            <person name="Issali A.E."/>
            <person name="Liu N."/>
            <person name="Peng M."/>
            <person name="Yang Y."/>
        </authorList>
    </citation>
    <scope>NUCLEOTIDE SEQUENCE</scope>
    <source>
        <tissue evidence="1">Spear leaf of Hainan Tall coconut</tissue>
    </source>
</reference>
<name>A0A8K0I0X6_COCNU</name>